<gene>
    <name evidence="1" type="ORF">NBR_LOCUS18835</name>
</gene>
<dbReference type="WBParaSite" id="NBR_0001883401-mRNA-1">
    <property type="protein sequence ID" value="NBR_0001883401-mRNA-1"/>
    <property type="gene ID" value="NBR_0001883401"/>
</dbReference>
<evidence type="ECO:0000313" key="1">
    <source>
        <dbReference type="EMBL" id="VDL82560.1"/>
    </source>
</evidence>
<organism evidence="3">
    <name type="scientific">Nippostrongylus brasiliensis</name>
    <name type="common">Rat hookworm</name>
    <dbReference type="NCBI Taxonomy" id="27835"/>
    <lineage>
        <taxon>Eukaryota</taxon>
        <taxon>Metazoa</taxon>
        <taxon>Ecdysozoa</taxon>
        <taxon>Nematoda</taxon>
        <taxon>Chromadorea</taxon>
        <taxon>Rhabditida</taxon>
        <taxon>Rhabditina</taxon>
        <taxon>Rhabditomorpha</taxon>
        <taxon>Strongyloidea</taxon>
        <taxon>Heligmosomidae</taxon>
        <taxon>Nippostrongylus</taxon>
    </lineage>
</organism>
<dbReference type="EMBL" id="UYSL01023697">
    <property type="protein sequence ID" value="VDL82560.1"/>
    <property type="molecule type" value="Genomic_DNA"/>
</dbReference>
<accession>A0A0N4YNM0</accession>
<protein>
    <submittedName>
        <fullName evidence="3">Phage protein</fullName>
    </submittedName>
</protein>
<dbReference type="AlphaFoldDB" id="A0A0N4YNM0"/>
<sequence>MRKGRYWFHIRKIEYNNRTLYLAKVINSKGDEAFMEIPENFSTYSVPPNKEYMKYENCTERQNQFQ</sequence>
<dbReference type="Proteomes" id="UP000271162">
    <property type="component" value="Unassembled WGS sequence"/>
</dbReference>
<evidence type="ECO:0000313" key="2">
    <source>
        <dbReference type="Proteomes" id="UP000271162"/>
    </source>
</evidence>
<reference evidence="1 2" key="2">
    <citation type="submission" date="2018-11" db="EMBL/GenBank/DDBJ databases">
        <authorList>
            <consortium name="Pathogen Informatics"/>
        </authorList>
    </citation>
    <scope>NUCLEOTIDE SEQUENCE [LARGE SCALE GENOMIC DNA]</scope>
</reference>
<evidence type="ECO:0000313" key="3">
    <source>
        <dbReference type="WBParaSite" id="NBR_0001883401-mRNA-1"/>
    </source>
</evidence>
<reference evidence="3" key="1">
    <citation type="submission" date="2017-02" db="UniProtKB">
        <authorList>
            <consortium name="WormBaseParasite"/>
        </authorList>
    </citation>
    <scope>IDENTIFICATION</scope>
</reference>
<proteinExistence type="predicted"/>
<name>A0A0N4YNM0_NIPBR</name>
<keyword evidence="2" id="KW-1185">Reference proteome</keyword>